<comment type="caution">
    <text evidence="10">The sequence shown here is derived from an EMBL/GenBank/DDBJ whole genome shotgun (WGS) entry which is preliminary data.</text>
</comment>
<sequence>MLNPEIFFQALVNGLLMGTVYGIAAVGLSLIWGVLGVVNLAHGSLIILSAYLTYWVFSYTGVPPLTMIPVSIFLGFLVGYMLYSAVGPRVVSLDPSTSVLFFFGLSLLLSNTILNLWGPDVRGIPWLIQSIEIFGIRVSFARLIALLTTVICFITLYVLIQRTYVGKAIRAVVINRVGALSIGINVHQIFALSMGIGIGITFFSGTMIALVNPFTPVSGEGYLMYSFASVVLGGIGNIIGTLLAGIFMGVVESFIGVYFSQSISPAAAFIILVLVILVRYRGQK</sequence>
<comment type="similarity">
    <text evidence="8">Belongs to the binding-protein-dependent transport system permease family. LivHM subfamily.</text>
</comment>
<dbReference type="Pfam" id="PF02653">
    <property type="entry name" value="BPD_transp_2"/>
    <property type="match status" value="1"/>
</dbReference>
<evidence type="ECO:0000256" key="1">
    <source>
        <dbReference type="ARBA" id="ARBA00004651"/>
    </source>
</evidence>
<dbReference type="EMBL" id="DRXS01000277">
    <property type="protein sequence ID" value="HHR41197.1"/>
    <property type="molecule type" value="Genomic_DNA"/>
</dbReference>
<keyword evidence="3" id="KW-1003">Cell membrane</keyword>
<dbReference type="InterPro" id="IPR001851">
    <property type="entry name" value="ABC_transp_permease"/>
</dbReference>
<feature type="transmembrane region" description="Helical" evidence="9">
    <location>
        <begin position="257"/>
        <end position="278"/>
    </location>
</feature>
<gene>
    <name evidence="10" type="ORF">ENM42_05145</name>
</gene>
<dbReference type="GO" id="GO:0022857">
    <property type="term" value="F:transmembrane transporter activity"/>
    <property type="evidence" value="ECO:0007669"/>
    <property type="project" value="InterPro"/>
</dbReference>
<feature type="transmembrane region" description="Helical" evidence="9">
    <location>
        <begin position="223"/>
        <end position="251"/>
    </location>
</feature>
<evidence type="ECO:0000256" key="8">
    <source>
        <dbReference type="ARBA" id="ARBA00037998"/>
    </source>
</evidence>
<keyword evidence="7 9" id="KW-0472">Membrane</keyword>
<comment type="subcellular location">
    <subcellularLocation>
        <location evidence="1">Cell membrane</location>
        <topology evidence="1">Multi-pass membrane protein</topology>
    </subcellularLocation>
</comment>
<name>A0A7C5Y658_CALS0</name>
<evidence type="ECO:0000256" key="4">
    <source>
        <dbReference type="ARBA" id="ARBA00022692"/>
    </source>
</evidence>
<organism evidence="10">
    <name type="scientific">Caldiarchaeum subterraneum</name>
    <dbReference type="NCBI Taxonomy" id="311458"/>
    <lineage>
        <taxon>Archaea</taxon>
        <taxon>Nitrososphaerota</taxon>
        <taxon>Candidatus Caldarchaeales</taxon>
        <taxon>Candidatus Caldarchaeaceae</taxon>
        <taxon>Candidatus Caldarchaeum</taxon>
    </lineage>
</organism>
<dbReference type="PANTHER" id="PTHR11795">
    <property type="entry name" value="BRANCHED-CHAIN AMINO ACID TRANSPORT SYSTEM PERMEASE PROTEIN LIVH"/>
    <property type="match status" value="1"/>
</dbReference>
<dbReference type="AlphaFoldDB" id="A0A7C5Y658"/>
<feature type="transmembrane region" description="Helical" evidence="9">
    <location>
        <begin position="12"/>
        <end position="34"/>
    </location>
</feature>
<proteinExistence type="inferred from homology"/>
<feature type="transmembrane region" description="Helical" evidence="9">
    <location>
        <begin position="139"/>
        <end position="160"/>
    </location>
</feature>
<keyword evidence="2" id="KW-0813">Transport</keyword>
<keyword evidence="5" id="KW-0029">Amino-acid transport</keyword>
<protein>
    <submittedName>
        <fullName evidence="10">Branched-chain amino acid ABC transporter permease</fullName>
    </submittedName>
</protein>
<evidence type="ECO:0000313" key="10">
    <source>
        <dbReference type="EMBL" id="HHR41197.1"/>
    </source>
</evidence>
<reference evidence="10" key="1">
    <citation type="journal article" date="2020" name="mSystems">
        <title>Genome- and Community-Level Interaction Insights into Carbon Utilization and Element Cycling Functions of Hydrothermarchaeota in Hydrothermal Sediment.</title>
        <authorList>
            <person name="Zhou Z."/>
            <person name="Liu Y."/>
            <person name="Xu W."/>
            <person name="Pan J."/>
            <person name="Luo Z.H."/>
            <person name="Li M."/>
        </authorList>
    </citation>
    <scope>NUCLEOTIDE SEQUENCE [LARGE SCALE GENOMIC DNA]</scope>
    <source>
        <strain evidence="10">SpSt-1084</strain>
    </source>
</reference>
<feature type="transmembrane region" description="Helical" evidence="9">
    <location>
        <begin position="189"/>
        <end position="211"/>
    </location>
</feature>
<dbReference type="PANTHER" id="PTHR11795:SF445">
    <property type="entry name" value="AMINO ACID ABC TRANSPORTER PERMEASE PROTEIN"/>
    <property type="match status" value="1"/>
</dbReference>
<evidence type="ECO:0000256" key="7">
    <source>
        <dbReference type="ARBA" id="ARBA00023136"/>
    </source>
</evidence>
<feature type="transmembrane region" description="Helical" evidence="9">
    <location>
        <begin position="98"/>
        <end position="118"/>
    </location>
</feature>
<evidence type="ECO:0000256" key="3">
    <source>
        <dbReference type="ARBA" id="ARBA00022475"/>
    </source>
</evidence>
<dbReference type="CDD" id="cd06582">
    <property type="entry name" value="TM_PBP1_LivH_like"/>
    <property type="match status" value="1"/>
</dbReference>
<accession>A0A7C5Y658</accession>
<keyword evidence="6 9" id="KW-1133">Transmembrane helix</keyword>
<evidence type="ECO:0000256" key="9">
    <source>
        <dbReference type="SAM" id="Phobius"/>
    </source>
</evidence>
<feature type="transmembrane region" description="Helical" evidence="9">
    <location>
        <begin position="40"/>
        <end position="57"/>
    </location>
</feature>
<feature type="transmembrane region" description="Helical" evidence="9">
    <location>
        <begin position="64"/>
        <end position="86"/>
    </location>
</feature>
<evidence type="ECO:0000256" key="5">
    <source>
        <dbReference type="ARBA" id="ARBA00022970"/>
    </source>
</evidence>
<dbReference type="GO" id="GO:0006865">
    <property type="term" value="P:amino acid transport"/>
    <property type="evidence" value="ECO:0007669"/>
    <property type="project" value="UniProtKB-KW"/>
</dbReference>
<dbReference type="InterPro" id="IPR052157">
    <property type="entry name" value="BCAA_transport_permease"/>
</dbReference>
<dbReference type="GO" id="GO:0005886">
    <property type="term" value="C:plasma membrane"/>
    <property type="evidence" value="ECO:0007669"/>
    <property type="project" value="UniProtKB-SubCell"/>
</dbReference>
<keyword evidence="4 9" id="KW-0812">Transmembrane</keyword>
<evidence type="ECO:0000256" key="2">
    <source>
        <dbReference type="ARBA" id="ARBA00022448"/>
    </source>
</evidence>
<evidence type="ECO:0000256" key="6">
    <source>
        <dbReference type="ARBA" id="ARBA00022989"/>
    </source>
</evidence>